<name>A0A1L3JHE3_9FLAO</name>
<evidence type="ECO:0000256" key="1">
    <source>
        <dbReference type="ARBA" id="ARBA00008455"/>
    </source>
</evidence>
<accession>A0A1L3JHE3</accession>
<dbReference type="STRING" id="1850252.LPB136_03755"/>
<dbReference type="OrthoDB" id="9814054at2"/>
<dbReference type="InterPro" id="IPR038765">
    <property type="entry name" value="Papain-like_cys_pep_sf"/>
</dbReference>
<dbReference type="RefSeq" id="WP_072554858.1">
    <property type="nucleotide sequence ID" value="NZ_CP018155.1"/>
</dbReference>
<dbReference type="GO" id="GO:0006508">
    <property type="term" value="P:proteolysis"/>
    <property type="evidence" value="ECO:0007669"/>
    <property type="project" value="InterPro"/>
</dbReference>
<dbReference type="InterPro" id="IPR013128">
    <property type="entry name" value="Peptidase_C1A"/>
</dbReference>
<dbReference type="GO" id="GO:0008234">
    <property type="term" value="F:cysteine-type peptidase activity"/>
    <property type="evidence" value="ECO:0007669"/>
    <property type="project" value="InterPro"/>
</dbReference>
<dbReference type="EMBL" id="CP018155">
    <property type="protein sequence ID" value="APG64532.1"/>
    <property type="molecule type" value="Genomic_DNA"/>
</dbReference>
<evidence type="ECO:0000259" key="3">
    <source>
        <dbReference type="SMART" id="SM00645"/>
    </source>
</evidence>
<comment type="similarity">
    <text evidence="1">Belongs to the peptidase C1 family.</text>
</comment>
<evidence type="ECO:0000256" key="2">
    <source>
        <dbReference type="SAM" id="SignalP"/>
    </source>
</evidence>
<evidence type="ECO:0000313" key="5">
    <source>
        <dbReference type="Proteomes" id="UP000181898"/>
    </source>
</evidence>
<dbReference type="CDD" id="cd02619">
    <property type="entry name" value="Peptidase_C1"/>
    <property type="match status" value="1"/>
</dbReference>
<dbReference type="SUPFAM" id="SSF54001">
    <property type="entry name" value="Cysteine proteinases"/>
    <property type="match status" value="1"/>
</dbReference>
<protein>
    <recommendedName>
        <fullName evidence="3">Peptidase C1A papain C-terminal domain-containing protein</fullName>
    </recommendedName>
</protein>
<sequence length="479" mass="53977">MLKRNLLLTLFIVLSCYASFSQEANQGTGLQFDQERYESIEMSVPLVSRSFERLPSKFSIKGYAPTPGNQGAQGSCVGWSSAYGARTIANAVKNGWENNLTKINQNTFSPSFVYNQIRVNNLCQGAFIEDAMKILNLKGASKLTEFPYDSRNCTKPPTNSTLNSAKNHKILTFERLARWNNPYNLVKKVKKAIANKNPVVIGLFKFNSLKTDYNNVWVSNYGKKGHAMVVVGYDDNKMGGAFEIMNSWGTRFGQNGFFWIKYSDFQRQVKTAYVLIDKNKDTNNNNNFNVSNTLGGELRLELSNGQNMPISLSKDANRGFNIVKSSKTTYKVNKSYSSGTQFRIYLKSKQRGYVYLIGYSGADKAAEKLYPFDKFSAYFNYSNSEIALPNEDYFIEFDNKPGQDILCVLFSKEKMNISNLLSNAKYNSGDFVTKIKTALQSHTFNGANVNFNNTKIAFSAKSNKSTDKIVPIFIAMNHK</sequence>
<keyword evidence="2" id="KW-0732">Signal</keyword>
<dbReference type="KEGG" id="ten:LPB136_03755"/>
<dbReference type="Pfam" id="PF00112">
    <property type="entry name" value="Peptidase_C1"/>
    <property type="match status" value="1"/>
</dbReference>
<dbReference type="AlphaFoldDB" id="A0A1L3JHE3"/>
<gene>
    <name evidence="4" type="ORF">LPB136_03755</name>
</gene>
<dbReference type="SMART" id="SM00645">
    <property type="entry name" value="Pept_C1"/>
    <property type="match status" value="1"/>
</dbReference>
<feature type="chain" id="PRO_5012273030" description="Peptidase C1A papain C-terminal domain-containing protein" evidence="2">
    <location>
        <begin position="22"/>
        <end position="479"/>
    </location>
</feature>
<feature type="signal peptide" evidence="2">
    <location>
        <begin position="1"/>
        <end position="21"/>
    </location>
</feature>
<evidence type="ECO:0000313" key="4">
    <source>
        <dbReference type="EMBL" id="APG64532.1"/>
    </source>
</evidence>
<organism evidence="4 5">
    <name type="scientific">Tenacibaculum todarodis</name>
    <dbReference type="NCBI Taxonomy" id="1850252"/>
    <lineage>
        <taxon>Bacteria</taxon>
        <taxon>Pseudomonadati</taxon>
        <taxon>Bacteroidota</taxon>
        <taxon>Flavobacteriia</taxon>
        <taxon>Flavobacteriales</taxon>
        <taxon>Flavobacteriaceae</taxon>
        <taxon>Tenacibaculum</taxon>
    </lineage>
</organism>
<proteinExistence type="inferred from homology"/>
<reference evidence="4 5" key="1">
    <citation type="submission" date="2016-11" db="EMBL/GenBank/DDBJ databases">
        <title>Tenacibaculum sp. LPB0136, isolated from marine environment.</title>
        <authorList>
            <person name="Kim E."/>
            <person name="Yi H."/>
        </authorList>
    </citation>
    <scope>NUCLEOTIDE SEQUENCE [LARGE SCALE GENOMIC DNA]</scope>
    <source>
        <strain evidence="4 5">LPB0136</strain>
    </source>
</reference>
<dbReference type="Proteomes" id="UP000181898">
    <property type="component" value="Chromosome"/>
</dbReference>
<keyword evidence="5" id="KW-1185">Reference proteome</keyword>
<feature type="domain" description="Peptidase C1A papain C-terminal" evidence="3">
    <location>
        <begin position="54"/>
        <end position="275"/>
    </location>
</feature>
<dbReference type="PANTHER" id="PTHR12411">
    <property type="entry name" value="CYSTEINE PROTEASE FAMILY C1-RELATED"/>
    <property type="match status" value="1"/>
</dbReference>
<dbReference type="InterPro" id="IPR000668">
    <property type="entry name" value="Peptidase_C1A_C"/>
</dbReference>
<dbReference type="Gene3D" id="3.90.70.10">
    <property type="entry name" value="Cysteine proteinases"/>
    <property type="match status" value="1"/>
</dbReference>
<dbReference type="PROSITE" id="PS51257">
    <property type="entry name" value="PROKAR_LIPOPROTEIN"/>
    <property type="match status" value="1"/>
</dbReference>